<organism evidence="6 7">
    <name type="scientific">Candidatus Yanofskybacteria bacterium RIFCSPHIGHO2_02_FULL_41_11</name>
    <dbReference type="NCBI Taxonomy" id="1802675"/>
    <lineage>
        <taxon>Bacteria</taxon>
        <taxon>Candidatus Yanofskyibacteriota</taxon>
    </lineage>
</organism>
<dbReference type="GO" id="GO:0031151">
    <property type="term" value="F:histone H3K79 methyltransferase activity"/>
    <property type="evidence" value="ECO:0007669"/>
    <property type="project" value="InterPro"/>
</dbReference>
<evidence type="ECO:0000256" key="3">
    <source>
        <dbReference type="ARBA" id="ARBA00022691"/>
    </source>
</evidence>
<dbReference type="GO" id="GO:0032259">
    <property type="term" value="P:methylation"/>
    <property type="evidence" value="ECO:0007669"/>
    <property type="project" value="UniProtKB-KW"/>
</dbReference>
<dbReference type="EMBL" id="MGJP01000027">
    <property type="protein sequence ID" value="OGN09760.1"/>
    <property type="molecule type" value="Genomic_DNA"/>
</dbReference>
<dbReference type="PANTHER" id="PTHR13610">
    <property type="entry name" value="METHYLTRANSFERASE DOMAIN-CONTAINING PROTEIN"/>
    <property type="match status" value="1"/>
</dbReference>
<dbReference type="Pfam" id="PF08123">
    <property type="entry name" value="DOT1"/>
    <property type="match status" value="1"/>
</dbReference>
<accession>A0A1F8FB10</accession>
<dbReference type="Proteomes" id="UP000177167">
    <property type="component" value="Unassembled WGS sequence"/>
</dbReference>
<comment type="caution">
    <text evidence="6">The sequence shown here is derived from an EMBL/GenBank/DDBJ whole genome shotgun (WGS) entry which is preliminary data.</text>
</comment>
<sequence length="184" mass="20982">MGAVGLIILLFLEVIIVGVFVCIYWSDSTSWRYGAPYIPVSRNLIQQVLSFGNIRQDDVFYDLGSGDSRILLAAVRLFKVRKAVGYEAATWPYLKSKFLIRAAGLEKKITVFRENFFGADIREATFIYMYLFPGTVDKLAKKIATECQPGVRVLSLRFPIGNQKFRLLDSRKINRMTAYLYGKI</sequence>
<keyword evidence="4" id="KW-0472">Membrane</keyword>
<gene>
    <name evidence="6" type="ORF">A3J46_06630</name>
</gene>
<dbReference type="PANTHER" id="PTHR13610:SF11">
    <property type="entry name" value="METHYLTRANSFERASE DOMAIN-CONTAINING PROTEIN"/>
    <property type="match status" value="1"/>
</dbReference>
<dbReference type="InterPro" id="IPR026170">
    <property type="entry name" value="FAM173A/B"/>
</dbReference>
<evidence type="ECO:0000256" key="1">
    <source>
        <dbReference type="ARBA" id="ARBA00022603"/>
    </source>
</evidence>
<evidence type="ECO:0000313" key="6">
    <source>
        <dbReference type="EMBL" id="OGN09760.1"/>
    </source>
</evidence>
<dbReference type="AlphaFoldDB" id="A0A1F8FB10"/>
<evidence type="ECO:0000313" key="7">
    <source>
        <dbReference type="Proteomes" id="UP000177167"/>
    </source>
</evidence>
<proteinExistence type="predicted"/>
<keyword evidence="4" id="KW-0812">Transmembrane</keyword>
<dbReference type="InterPro" id="IPR025789">
    <property type="entry name" value="DOT1_dom"/>
</dbReference>
<keyword evidence="2" id="KW-0808">Transferase</keyword>
<dbReference type="Gene3D" id="3.40.50.150">
    <property type="entry name" value="Vaccinia Virus protein VP39"/>
    <property type="match status" value="1"/>
</dbReference>
<dbReference type="InterPro" id="IPR029063">
    <property type="entry name" value="SAM-dependent_MTases_sf"/>
</dbReference>
<protein>
    <recommendedName>
        <fullName evidence="5">DOT1 domain-containing protein</fullName>
    </recommendedName>
</protein>
<keyword evidence="4" id="KW-1133">Transmembrane helix</keyword>
<dbReference type="SUPFAM" id="SSF53335">
    <property type="entry name" value="S-adenosyl-L-methionine-dependent methyltransferases"/>
    <property type="match status" value="1"/>
</dbReference>
<name>A0A1F8FB10_9BACT</name>
<keyword evidence="3" id="KW-0949">S-adenosyl-L-methionine</keyword>
<evidence type="ECO:0000256" key="4">
    <source>
        <dbReference type="SAM" id="Phobius"/>
    </source>
</evidence>
<feature type="transmembrane region" description="Helical" evidence="4">
    <location>
        <begin position="6"/>
        <end position="25"/>
    </location>
</feature>
<feature type="domain" description="DOT1" evidence="5">
    <location>
        <begin position="41"/>
        <end position="178"/>
    </location>
</feature>
<keyword evidence="1" id="KW-0489">Methyltransferase</keyword>
<reference evidence="6 7" key="1">
    <citation type="journal article" date="2016" name="Nat. Commun.">
        <title>Thousands of microbial genomes shed light on interconnected biogeochemical processes in an aquifer system.</title>
        <authorList>
            <person name="Anantharaman K."/>
            <person name="Brown C.T."/>
            <person name="Hug L.A."/>
            <person name="Sharon I."/>
            <person name="Castelle C.J."/>
            <person name="Probst A.J."/>
            <person name="Thomas B.C."/>
            <person name="Singh A."/>
            <person name="Wilkins M.J."/>
            <person name="Karaoz U."/>
            <person name="Brodie E.L."/>
            <person name="Williams K.H."/>
            <person name="Hubbard S.S."/>
            <person name="Banfield J.F."/>
        </authorList>
    </citation>
    <scope>NUCLEOTIDE SEQUENCE [LARGE SCALE GENOMIC DNA]</scope>
</reference>
<evidence type="ECO:0000259" key="5">
    <source>
        <dbReference type="Pfam" id="PF08123"/>
    </source>
</evidence>
<evidence type="ECO:0000256" key="2">
    <source>
        <dbReference type="ARBA" id="ARBA00022679"/>
    </source>
</evidence>